<evidence type="ECO:0000313" key="11">
    <source>
        <dbReference type="Proteomes" id="UP000092555"/>
    </source>
</evidence>
<dbReference type="InterPro" id="IPR008591">
    <property type="entry name" value="GINS_Sld5"/>
</dbReference>
<dbReference type="Pfam" id="PF16922">
    <property type="entry name" value="SLD5_C"/>
    <property type="match status" value="1"/>
</dbReference>
<protein>
    <recommendedName>
        <fullName evidence="4 7">DNA replication complex GINS protein SLD5</fullName>
    </recommendedName>
</protein>
<dbReference type="PIRSF" id="PIRSF007764">
    <property type="entry name" value="Sld5"/>
    <property type="match status" value="1"/>
</dbReference>
<evidence type="ECO:0000256" key="1">
    <source>
        <dbReference type="ARBA" id="ARBA00004123"/>
    </source>
</evidence>
<dbReference type="PANTHER" id="PTHR21206">
    <property type="entry name" value="SLD5 PROTEIN"/>
    <property type="match status" value="1"/>
</dbReference>
<dbReference type="AlphaFoldDB" id="A0A1A0HA21"/>
<dbReference type="InterPro" id="IPR031633">
    <property type="entry name" value="SLD5_C"/>
</dbReference>
<dbReference type="Gene3D" id="1.20.58.1030">
    <property type="match status" value="1"/>
</dbReference>
<evidence type="ECO:0000256" key="3">
    <source>
        <dbReference type="ARBA" id="ARBA00011352"/>
    </source>
</evidence>
<dbReference type="GO" id="GO:0000727">
    <property type="term" value="P:double-strand break repair via break-induced replication"/>
    <property type="evidence" value="ECO:0007669"/>
    <property type="project" value="EnsemblFungi"/>
</dbReference>
<dbReference type="CDD" id="cd11711">
    <property type="entry name" value="GINS_A_Sld5"/>
    <property type="match status" value="1"/>
</dbReference>
<evidence type="ECO:0000256" key="4">
    <source>
        <dbReference type="ARBA" id="ARBA00014804"/>
    </source>
</evidence>
<dbReference type="Proteomes" id="UP000092555">
    <property type="component" value="Unassembled WGS sequence"/>
</dbReference>
<reference evidence="10 11" key="1">
    <citation type="submission" date="2016-05" db="EMBL/GenBank/DDBJ databases">
        <title>Comparative genomics of biotechnologically important yeasts.</title>
        <authorList>
            <consortium name="DOE Joint Genome Institute"/>
            <person name="Riley R."/>
            <person name="Haridas S."/>
            <person name="Wolfe K.H."/>
            <person name="Lopes M.R."/>
            <person name="Hittinger C.T."/>
            <person name="Goker M."/>
            <person name="Salamov A."/>
            <person name="Wisecaver J."/>
            <person name="Long T.M."/>
            <person name="Aerts A.L."/>
            <person name="Barry K."/>
            <person name="Choi C."/>
            <person name="Clum A."/>
            <person name="Coughlan A.Y."/>
            <person name="Deshpande S."/>
            <person name="Douglass A.P."/>
            <person name="Hanson S.J."/>
            <person name="Klenk H.-P."/>
            <person name="LaButti K."/>
            <person name="Lapidus A."/>
            <person name="Lindquist E."/>
            <person name="Lipzen A."/>
            <person name="Meier-kolthoff J.P."/>
            <person name="Ohm R.A."/>
            <person name="Otillar R.P."/>
            <person name="Pangilinan J."/>
            <person name="Peng Y."/>
            <person name="Rokas A."/>
            <person name="Rosa C.A."/>
            <person name="Scheuner C."/>
            <person name="Sibirny A.A."/>
            <person name="Slot J.C."/>
            <person name="Stielow J.B."/>
            <person name="Sun H."/>
            <person name="Kurtzman C.P."/>
            <person name="Blackwell M."/>
            <person name="Grigoriev I.V."/>
            <person name="Jeffries T.W."/>
        </authorList>
    </citation>
    <scope>NUCLEOTIDE SEQUENCE [LARGE SCALE GENOMIC DNA]</scope>
    <source>
        <strain evidence="10 11">NRRL YB-4993</strain>
    </source>
</reference>
<keyword evidence="11" id="KW-1185">Reference proteome</keyword>
<evidence type="ECO:0000259" key="9">
    <source>
        <dbReference type="Pfam" id="PF16922"/>
    </source>
</evidence>
<dbReference type="OrthoDB" id="338231at2759"/>
<dbReference type="InterPro" id="IPR038749">
    <property type="entry name" value="Sld5_GINS_A"/>
</dbReference>
<dbReference type="PANTHER" id="PTHR21206:SF0">
    <property type="entry name" value="DNA REPLICATION COMPLEX GINS PROTEIN SLD5"/>
    <property type="match status" value="1"/>
</dbReference>
<dbReference type="Gene3D" id="3.40.5.60">
    <property type="match status" value="1"/>
</dbReference>
<evidence type="ECO:0000256" key="7">
    <source>
        <dbReference type="PIRNR" id="PIRNR007764"/>
    </source>
</evidence>
<sequence length="233" mass="26892">MEIDDILADFEKDTRGARTESSAGLRQQLVTAMLNERMAPDLLPYKHTLMARILRGILDQQQFLLDSYEYGDSNAEAGVISLDFKLQLMIVETDIERLSYLVRLYIRTRLAKIDEFTIYYINKTAEELPGEPLLSEPEQSYMHGHFKILNQLYNNSFLKKFPSFLTLLDDTTGGENMITTPDLDRPVFIRVVCDDTIVLHLGNDELELVKDGIYVVRYRLIMKYLELGDVVLI</sequence>
<dbReference type="InterPro" id="IPR021151">
    <property type="entry name" value="GINS_A"/>
</dbReference>
<comment type="subcellular location">
    <subcellularLocation>
        <location evidence="1 7">Nucleus</location>
    </subcellularLocation>
</comment>
<feature type="domain" description="GINS subunit" evidence="8">
    <location>
        <begin position="81"/>
        <end position="156"/>
    </location>
</feature>
<comment type="subunit">
    <text evidence="3">Component of the GINS complex which is a heterotetramer of SLD5, PSF1, PSF2 and PSF3.</text>
</comment>
<evidence type="ECO:0000256" key="5">
    <source>
        <dbReference type="ARBA" id="ARBA00022705"/>
    </source>
</evidence>
<dbReference type="GO" id="GO:0071162">
    <property type="term" value="C:CMG complex"/>
    <property type="evidence" value="ECO:0007669"/>
    <property type="project" value="EnsemblFungi"/>
</dbReference>
<name>A0A1A0HA21_9ASCO</name>
<keyword evidence="6 7" id="KW-0539">Nucleus</keyword>
<dbReference type="STRING" id="869754.A0A1A0HA21"/>
<keyword evidence="5 7" id="KW-0235">DNA replication</keyword>
<dbReference type="Pfam" id="PF05916">
    <property type="entry name" value="Sld5"/>
    <property type="match status" value="1"/>
</dbReference>
<dbReference type="CDD" id="cd21692">
    <property type="entry name" value="GINS_B_Sld5"/>
    <property type="match status" value="1"/>
</dbReference>
<dbReference type="EMBL" id="LXTC01000003">
    <property type="protein sequence ID" value="OBA20979.1"/>
    <property type="molecule type" value="Genomic_DNA"/>
</dbReference>
<proteinExistence type="inferred from homology"/>
<comment type="caution">
    <text evidence="10">The sequence shown here is derived from an EMBL/GenBank/DDBJ whole genome shotgun (WGS) entry which is preliminary data.</text>
</comment>
<dbReference type="GeneID" id="30030321"/>
<accession>A0A1A0HA21</accession>
<evidence type="ECO:0000259" key="8">
    <source>
        <dbReference type="Pfam" id="PF05916"/>
    </source>
</evidence>
<dbReference type="SUPFAM" id="SSF160059">
    <property type="entry name" value="PriA/YqbF domain"/>
    <property type="match status" value="1"/>
</dbReference>
<dbReference type="GO" id="GO:0000811">
    <property type="term" value="C:GINS complex"/>
    <property type="evidence" value="ECO:0007669"/>
    <property type="project" value="UniProtKB-UniRule"/>
</dbReference>
<dbReference type="InterPro" id="IPR036224">
    <property type="entry name" value="GINS_bundle-like_dom_sf"/>
</dbReference>
<comment type="function">
    <text evidence="7">The GINS complex plays an essential role in the initiation of DNA replication.</text>
</comment>
<evidence type="ECO:0000256" key="6">
    <source>
        <dbReference type="ARBA" id="ARBA00023242"/>
    </source>
</evidence>
<organism evidence="10 11">
    <name type="scientific">Metschnikowia bicuspidata var. bicuspidata NRRL YB-4993</name>
    <dbReference type="NCBI Taxonomy" id="869754"/>
    <lineage>
        <taxon>Eukaryota</taxon>
        <taxon>Fungi</taxon>
        <taxon>Dikarya</taxon>
        <taxon>Ascomycota</taxon>
        <taxon>Saccharomycotina</taxon>
        <taxon>Pichiomycetes</taxon>
        <taxon>Metschnikowiaceae</taxon>
        <taxon>Metschnikowia</taxon>
    </lineage>
</organism>
<dbReference type="RefSeq" id="XP_018711489.1">
    <property type="nucleotide sequence ID" value="XM_018857345.1"/>
</dbReference>
<gene>
    <name evidence="10" type="ORF">METBIDRAFT_41027</name>
</gene>
<evidence type="ECO:0000256" key="2">
    <source>
        <dbReference type="ARBA" id="ARBA00008187"/>
    </source>
</evidence>
<feature type="domain" description="DNA replication complex GINS protein SLD5 C-terminal" evidence="9">
    <location>
        <begin position="181"/>
        <end position="233"/>
    </location>
</feature>
<evidence type="ECO:0000313" key="10">
    <source>
        <dbReference type="EMBL" id="OBA20979.1"/>
    </source>
</evidence>
<dbReference type="SUPFAM" id="SSF158573">
    <property type="entry name" value="GINS helical bundle-like"/>
    <property type="match status" value="1"/>
</dbReference>
<comment type="similarity">
    <text evidence="2 7">Belongs to the GINS4/SLD5 family.</text>
</comment>
<dbReference type="GO" id="GO:0043596">
    <property type="term" value="C:nuclear replication fork"/>
    <property type="evidence" value="ECO:0007669"/>
    <property type="project" value="EnsemblFungi"/>
</dbReference>
<dbReference type="GO" id="GO:0006261">
    <property type="term" value="P:DNA-templated DNA replication"/>
    <property type="evidence" value="ECO:0007669"/>
    <property type="project" value="EnsemblFungi"/>
</dbReference>